<gene>
    <name evidence="2" type="ORF">BA92_07290</name>
    <name evidence="1" type="ORF">IE90_12890</name>
</gene>
<dbReference type="InterPro" id="IPR032466">
    <property type="entry name" value="Metal_Hydrolase"/>
</dbReference>
<reference evidence="1 3" key="2">
    <citation type="submission" date="2014-07" db="EMBL/GenBank/DDBJ databases">
        <title>Porphyromonadaceae bacterium OUH 334697 = ATCC BAA-2682 = DSM 28341 draft genome.</title>
        <authorList>
            <person name="Sydenham T.V."/>
            <person name="Hasman H."/>
            <person name="Justesen U.S."/>
        </authorList>
    </citation>
    <scope>NUCLEOTIDE SEQUENCE [LARGE SCALE GENOMIC DNA]</scope>
    <source>
        <strain evidence="1 3">OUH 334697</strain>
    </source>
</reference>
<evidence type="ECO:0000313" key="1">
    <source>
        <dbReference type="EMBL" id="KIO43106.1"/>
    </source>
</evidence>
<dbReference type="GO" id="GO:0070573">
    <property type="term" value="F:metallodipeptidase activity"/>
    <property type="evidence" value="ECO:0007669"/>
    <property type="project" value="InterPro"/>
</dbReference>
<dbReference type="Proteomes" id="UP000031937">
    <property type="component" value="Unassembled WGS sequence"/>
</dbReference>
<dbReference type="SUPFAM" id="SSF51556">
    <property type="entry name" value="Metallo-dependent hydrolases"/>
    <property type="match status" value="1"/>
</dbReference>
<dbReference type="InterPro" id="IPR029062">
    <property type="entry name" value="Class_I_gatase-like"/>
</dbReference>
<evidence type="ECO:0000313" key="4">
    <source>
        <dbReference type="Proteomes" id="UP000031980"/>
    </source>
</evidence>
<dbReference type="PANTHER" id="PTHR10443:SF12">
    <property type="entry name" value="DIPEPTIDASE"/>
    <property type="match status" value="1"/>
</dbReference>
<protein>
    <submittedName>
        <fullName evidence="2">Glutamine amidotransferase</fullName>
    </submittedName>
</protein>
<dbReference type="Pfam" id="PF01244">
    <property type="entry name" value="Peptidase_M19"/>
    <property type="match status" value="1"/>
</dbReference>
<name>A0A0C3RED6_9PORP</name>
<dbReference type="RefSeq" id="WP_041504442.1">
    <property type="nucleotide sequence ID" value="NZ_JPIT01000032.1"/>
</dbReference>
<dbReference type="CDD" id="cd01745">
    <property type="entry name" value="GATase1_2"/>
    <property type="match status" value="1"/>
</dbReference>
<keyword evidence="2" id="KW-0808">Transferase</keyword>
<evidence type="ECO:0000313" key="3">
    <source>
        <dbReference type="Proteomes" id="UP000031937"/>
    </source>
</evidence>
<evidence type="ECO:0000313" key="2">
    <source>
        <dbReference type="EMBL" id="KIO44821.1"/>
    </source>
</evidence>
<sequence>MNTPIYPANLKILNDAIDNRISNNDRPLIGISSNFKEDNSCIDNTYVHSILQAGGIPLLIPMHTDIDSLKDIVSRLDGLILTGGGDINPLYASEEPIPALQEMDAARDQYDFTLVKLAADRRIPVFGICRGHQIINIALGGTNYQDIYSQCPGKLLKHSQSLNREYGSHSVNIEEGSVLADIFRQKSIIVNSFHHQAIKEVAPGFKVTATSPDGIIEAMEGMPEYPIFSVQWHPEKMAPLPNEQMLGLFRHFMKEADLFKRAKAVHKRSFIIDSHCDTPMKFTDDFDLGKRTSFTKIDLPKMQEGMVDAVFMVAYLKQEDRSETASRAATQKAIDILYKIAEQVERNADRIGLAYTSDDLIQLKNAGKKAIFLGIENGYAIGKEIRNLTLFKQMGISYITLCHNGSNDICDSAKGEEEHNGLSEFGKEVVREMNRLGIMIDISHASEKTVYDVLETSKVPVIASHSSAKALCDHPRNLTDDQIKAIAAKGGVVQVCLYNWFIGKQPNPNISDAIDHINHIVRLVGIDHVGIGTDFDGDDTEKLKGCKASNELISLTVELLRQGYTPEELDKLWGDNLLRVLNQAQQYQE</sequence>
<dbReference type="InterPro" id="IPR008257">
    <property type="entry name" value="Pept_M19"/>
</dbReference>
<dbReference type="PROSITE" id="PS51273">
    <property type="entry name" value="GATASE_TYPE_1"/>
    <property type="match status" value="1"/>
</dbReference>
<dbReference type="AlphaFoldDB" id="A0A0C3RED6"/>
<dbReference type="Gene3D" id="3.40.50.880">
    <property type="match status" value="1"/>
</dbReference>
<dbReference type="SUPFAM" id="SSF52317">
    <property type="entry name" value="Class I glutamine amidotransferase-like"/>
    <property type="match status" value="1"/>
</dbReference>
<dbReference type="Pfam" id="PF07722">
    <property type="entry name" value="Peptidase_C26"/>
    <property type="match status" value="1"/>
</dbReference>
<dbReference type="EMBL" id="JPIT01000032">
    <property type="protein sequence ID" value="KIO43106.1"/>
    <property type="molecule type" value="Genomic_DNA"/>
</dbReference>
<dbReference type="PANTHER" id="PTHR10443">
    <property type="entry name" value="MICROSOMAL DIPEPTIDASE"/>
    <property type="match status" value="1"/>
</dbReference>
<dbReference type="Gene3D" id="3.20.20.140">
    <property type="entry name" value="Metal-dependent hydrolases"/>
    <property type="match status" value="1"/>
</dbReference>
<keyword evidence="4" id="KW-1185">Reference proteome</keyword>
<dbReference type="OrthoDB" id="9804920at2"/>
<comment type="caution">
    <text evidence="2">The sequence shown here is derived from an EMBL/GenBank/DDBJ whole genome shotgun (WGS) entry which is preliminary data.</text>
</comment>
<dbReference type="EMBL" id="JPIU01000038">
    <property type="protein sequence ID" value="KIO44821.1"/>
    <property type="molecule type" value="Genomic_DNA"/>
</dbReference>
<reference evidence="2 4" key="1">
    <citation type="submission" date="2014-07" db="EMBL/GenBank/DDBJ databases">
        <title>Porphyromonadaceae bacterium OUH 308042 = ATCC BAA-2681 = DSM 28342 draft genome.</title>
        <authorList>
            <person name="Sydenham T.V."/>
            <person name="Hasman H."/>
            <person name="Justensen U.S."/>
        </authorList>
    </citation>
    <scope>NUCLEOTIDE SEQUENCE [LARGE SCALE GENOMIC DNA]</scope>
    <source>
        <strain evidence="2 4">OUH 308042</strain>
    </source>
</reference>
<dbReference type="Proteomes" id="UP000031980">
    <property type="component" value="Unassembled WGS sequence"/>
</dbReference>
<accession>A0A0C3RED6</accession>
<organism evidence="2 4">
    <name type="scientific">Sanguibacteroides justesenii</name>
    <dbReference type="NCBI Taxonomy" id="1547597"/>
    <lineage>
        <taxon>Bacteria</taxon>
        <taxon>Pseudomonadati</taxon>
        <taxon>Bacteroidota</taxon>
        <taxon>Bacteroidia</taxon>
        <taxon>Bacteroidales</taxon>
        <taxon>Porphyromonadaceae</taxon>
        <taxon>Sanguibacteroides</taxon>
    </lineage>
</organism>
<proteinExistence type="predicted"/>
<dbReference type="GO" id="GO:0006508">
    <property type="term" value="P:proteolysis"/>
    <property type="evidence" value="ECO:0007669"/>
    <property type="project" value="InterPro"/>
</dbReference>
<dbReference type="CDD" id="cd01301">
    <property type="entry name" value="rDP_like"/>
    <property type="match status" value="1"/>
</dbReference>
<dbReference type="InterPro" id="IPR011697">
    <property type="entry name" value="Peptidase_C26"/>
</dbReference>
<dbReference type="GO" id="GO:0016740">
    <property type="term" value="F:transferase activity"/>
    <property type="evidence" value="ECO:0007669"/>
    <property type="project" value="UniProtKB-KW"/>
</dbReference>
<dbReference type="PROSITE" id="PS51365">
    <property type="entry name" value="RENAL_DIPEPTIDASE_2"/>
    <property type="match status" value="1"/>
</dbReference>
<keyword evidence="2" id="KW-0315">Glutamine amidotransferase</keyword>